<dbReference type="PATRIC" id="fig|1581420.6.peg.2829"/>
<dbReference type="PROSITE" id="PS50076">
    <property type="entry name" value="DNAJ_2"/>
    <property type="match status" value="1"/>
</dbReference>
<dbReference type="AlphaFoldDB" id="A0A0G9MKN5"/>
<dbReference type="Gene3D" id="1.10.287.110">
    <property type="entry name" value="DnaJ domain"/>
    <property type="match status" value="1"/>
</dbReference>
<dbReference type="RefSeq" id="WP_047005046.1">
    <property type="nucleotide sequence ID" value="NZ_LBHB01000006.1"/>
</dbReference>
<dbReference type="SMART" id="SM00271">
    <property type="entry name" value="DnaJ"/>
    <property type="match status" value="1"/>
</dbReference>
<proteinExistence type="predicted"/>
<dbReference type="CDD" id="cd06257">
    <property type="entry name" value="DnaJ"/>
    <property type="match status" value="1"/>
</dbReference>
<reference evidence="3 4" key="1">
    <citation type="submission" date="2015-04" db="EMBL/GenBank/DDBJ databases">
        <title>The draft genome sequence of Erythrobacter luteus KA37.</title>
        <authorList>
            <person name="Zhuang L."/>
            <person name="Liu Y."/>
            <person name="Shao Z."/>
        </authorList>
    </citation>
    <scope>NUCLEOTIDE SEQUENCE [LARGE SCALE GENOMIC DNA]</scope>
    <source>
        <strain evidence="3 4">KA37</strain>
    </source>
</reference>
<gene>
    <name evidence="3" type="ORF">AAW00_13830</name>
</gene>
<dbReference type="PANTHER" id="PTHR44145">
    <property type="entry name" value="DNAJ HOMOLOG SUBFAMILY A MEMBER 3, MITOCHONDRIAL"/>
    <property type="match status" value="1"/>
</dbReference>
<sequence length="200" mass="22427">MRIEDLPDYYALLQVHPLVDGRELEQAYHRLAKRYHPDTIASADPDRFQQVVEAYGFLRDPQRRALYNNQRGLADGPGARSDAAGFGAGFGDLSIEADAAIEDAEMIERILLSLYKQRREHPGDAGLVGWLLQEKLGCAEDRFEFHAWYLKEKGYAQTDQEGKLVITVAGVDHIVATSKHNQAQKRITSMMNENGPATAE</sequence>
<dbReference type="InterPro" id="IPR036869">
    <property type="entry name" value="J_dom_sf"/>
</dbReference>
<feature type="domain" description="J" evidence="2">
    <location>
        <begin position="8"/>
        <end position="71"/>
    </location>
</feature>
<evidence type="ECO:0000313" key="4">
    <source>
        <dbReference type="Proteomes" id="UP000053464"/>
    </source>
</evidence>
<keyword evidence="4" id="KW-1185">Reference proteome</keyword>
<comment type="caution">
    <text evidence="3">The sequence shown here is derived from an EMBL/GenBank/DDBJ whole genome shotgun (WGS) entry which is preliminary data.</text>
</comment>
<dbReference type="Pfam" id="PF00226">
    <property type="entry name" value="DnaJ"/>
    <property type="match status" value="1"/>
</dbReference>
<organism evidence="3 4">
    <name type="scientific">Aurantiacibacter luteus</name>
    <dbReference type="NCBI Taxonomy" id="1581420"/>
    <lineage>
        <taxon>Bacteria</taxon>
        <taxon>Pseudomonadati</taxon>
        <taxon>Pseudomonadota</taxon>
        <taxon>Alphaproteobacteria</taxon>
        <taxon>Sphingomonadales</taxon>
        <taxon>Erythrobacteraceae</taxon>
        <taxon>Aurantiacibacter</taxon>
    </lineage>
</organism>
<dbReference type="InterPro" id="IPR001623">
    <property type="entry name" value="DnaJ_domain"/>
</dbReference>
<dbReference type="InterPro" id="IPR051938">
    <property type="entry name" value="Apopto_cytoskel_mod"/>
</dbReference>
<dbReference type="SUPFAM" id="SSF46565">
    <property type="entry name" value="Chaperone J-domain"/>
    <property type="match status" value="1"/>
</dbReference>
<dbReference type="Proteomes" id="UP000053464">
    <property type="component" value="Unassembled WGS sequence"/>
</dbReference>
<protein>
    <recommendedName>
        <fullName evidence="2">J domain-containing protein</fullName>
    </recommendedName>
</protein>
<dbReference type="EMBL" id="LBHB01000006">
    <property type="protein sequence ID" value="KLE31242.1"/>
    <property type="molecule type" value="Genomic_DNA"/>
</dbReference>
<evidence type="ECO:0000256" key="1">
    <source>
        <dbReference type="ARBA" id="ARBA00023186"/>
    </source>
</evidence>
<keyword evidence="1" id="KW-0143">Chaperone</keyword>
<dbReference type="STRING" id="1581420.AAW00_13830"/>
<evidence type="ECO:0000259" key="2">
    <source>
        <dbReference type="PROSITE" id="PS50076"/>
    </source>
</evidence>
<evidence type="ECO:0000313" key="3">
    <source>
        <dbReference type="EMBL" id="KLE31242.1"/>
    </source>
</evidence>
<accession>A0A0G9MKN5</accession>
<name>A0A0G9MKN5_9SPHN</name>
<dbReference type="PANTHER" id="PTHR44145:SF3">
    <property type="entry name" value="DNAJ HOMOLOG SUBFAMILY A MEMBER 3, MITOCHONDRIAL"/>
    <property type="match status" value="1"/>
</dbReference>